<dbReference type="SMART" id="SM00326">
    <property type="entry name" value="SH3"/>
    <property type="match status" value="1"/>
</dbReference>
<proteinExistence type="predicted"/>
<dbReference type="InterPro" id="IPR035630">
    <property type="entry name" value="Lasp1_SH3"/>
</dbReference>
<keyword evidence="16" id="KW-0206">Cytoskeleton</keyword>
<evidence type="ECO:0000256" key="13">
    <source>
        <dbReference type="ARBA" id="ARBA00023038"/>
    </source>
</evidence>
<keyword evidence="13 18" id="KW-0440">LIM domain</keyword>
<evidence type="ECO:0000256" key="7">
    <source>
        <dbReference type="ARBA" id="ARBA00022490"/>
    </source>
</evidence>
<evidence type="ECO:0000256" key="3">
    <source>
        <dbReference type="ARBA" id="ARBA00020662"/>
    </source>
</evidence>
<keyword evidence="6" id="KW-0488">Methylation</keyword>
<evidence type="ECO:0000256" key="17">
    <source>
        <dbReference type="ARBA" id="ARBA00025477"/>
    </source>
</evidence>
<dbReference type="PROSITE" id="PS50023">
    <property type="entry name" value="LIM_DOMAIN_2"/>
    <property type="match status" value="1"/>
</dbReference>
<dbReference type="GO" id="GO:0051015">
    <property type="term" value="F:actin filament binding"/>
    <property type="evidence" value="ECO:0007669"/>
    <property type="project" value="TreeGrafter"/>
</dbReference>
<dbReference type="PRINTS" id="PR00452">
    <property type="entry name" value="SH3DOMAIN"/>
</dbReference>
<dbReference type="Pfam" id="PF00880">
    <property type="entry name" value="Nebulin"/>
    <property type="match status" value="2"/>
</dbReference>
<evidence type="ECO:0000256" key="2">
    <source>
        <dbReference type="ARBA" id="ARBA00004544"/>
    </source>
</evidence>
<dbReference type="InterPro" id="IPR000900">
    <property type="entry name" value="Nebulin_repeat"/>
</dbReference>
<dbReference type="SUPFAM" id="SSF50044">
    <property type="entry name" value="SH3-domain"/>
    <property type="match status" value="1"/>
</dbReference>
<gene>
    <name evidence="23" type="ORF">IRJ41_012016</name>
</gene>
<feature type="domain" description="SH3" evidence="21">
    <location>
        <begin position="186"/>
        <end position="245"/>
    </location>
</feature>
<evidence type="ECO:0000313" key="24">
    <source>
        <dbReference type="Proteomes" id="UP001059041"/>
    </source>
</evidence>
<accession>A0A9W7TGZ9</accession>
<evidence type="ECO:0000256" key="9">
    <source>
        <dbReference type="ARBA" id="ARBA00022723"/>
    </source>
</evidence>
<dbReference type="OrthoDB" id="191061at2759"/>
<keyword evidence="14" id="KW-0406">Ion transport</keyword>
<evidence type="ECO:0000256" key="4">
    <source>
        <dbReference type="ARBA" id="ARBA00022443"/>
    </source>
</evidence>
<evidence type="ECO:0000256" key="18">
    <source>
        <dbReference type="PROSITE-ProRule" id="PRU00125"/>
    </source>
</evidence>
<dbReference type="Pfam" id="PF00018">
    <property type="entry name" value="SH3_1"/>
    <property type="match status" value="1"/>
</dbReference>
<dbReference type="PROSITE" id="PS50002">
    <property type="entry name" value="SH3"/>
    <property type="match status" value="1"/>
</dbReference>
<evidence type="ECO:0000259" key="21">
    <source>
        <dbReference type="PROSITE" id="PS50002"/>
    </source>
</evidence>
<dbReference type="PROSITE" id="PS00478">
    <property type="entry name" value="LIM_DOMAIN_1"/>
    <property type="match status" value="1"/>
</dbReference>
<evidence type="ECO:0000256" key="8">
    <source>
        <dbReference type="ARBA" id="ARBA00022553"/>
    </source>
</evidence>
<evidence type="ECO:0000256" key="11">
    <source>
        <dbReference type="ARBA" id="ARBA00022833"/>
    </source>
</evidence>
<dbReference type="CDD" id="cd11934">
    <property type="entry name" value="SH3_Lasp1_C"/>
    <property type="match status" value="1"/>
</dbReference>
<dbReference type="PANTHER" id="PTHR46218:SF2">
    <property type="entry name" value="LIM AND SH3 DOMAIN PROTEIN 1"/>
    <property type="match status" value="1"/>
</dbReference>
<evidence type="ECO:0000256" key="6">
    <source>
        <dbReference type="ARBA" id="ARBA00022481"/>
    </source>
</evidence>
<dbReference type="Pfam" id="PF00412">
    <property type="entry name" value="LIM"/>
    <property type="match status" value="1"/>
</dbReference>
<dbReference type="Proteomes" id="UP001059041">
    <property type="component" value="Linkage Group LG18"/>
</dbReference>
<dbReference type="InterPro" id="IPR036028">
    <property type="entry name" value="SH3-like_dom_sf"/>
</dbReference>
<comment type="caution">
    <text evidence="23">The sequence shown here is derived from an EMBL/GenBank/DDBJ whole genome shotgun (WGS) entry which is preliminary data.</text>
</comment>
<dbReference type="PANTHER" id="PTHR46218">
    <property type="entry name" value="LASP"/>
    <property type="match status" value="1"/>
</dbReference>
<keyword evidence="4 19" id="KW-0728">SH3 domain</keyword>
<dbReference type="SMART" id="SM00227">
    <property type="entry name" value="NEBU"/>
    <property type="match status" value="2"/>
</dbReference>
<feature type="domain" description="LIM zinc-binding" evidence="22">
    <location>
        <begin position="3"/>
        <end position="63"/>
    </location>
</feature>
<dbReference type="FunFam" id="2.10.110.10:FF:000087">
    <property type="entry name" value="LIM zinc-binding domain-containing Nebulette"/>
    <property type="match status" value="1"/>
</dbReference>
<keyword evidence="12" id="KW-0007">Acetylation</keyword>
<evidence type="ECO:0000256" key="10">
    <source>
        <dbReference type="ARBA" id="ARBA00022737"/>
    </source>
</evidence>
<name>A0A9W7TGZ9_TRIRA</name>
<dbReference type="InterPro" id="IPR001781">
    <property type="entry name" value="Znf_LIM"/>
</dbReference>
<evidence type="ECO:0000313" key="23">
    <source>
        <dbReference type="EMBL" id="KAI7797060.1"/>
    </source>
</evidence>
<dbReference type="GO" id="GO:0005938">
    <property type="term" value="C:cell cortex"/>
    <property type="evidence" value="ECO:0007669"/>
    <property type="project" value="UniProtKB-SubCell"/>
</dbReference>
<reference evidence="23" key="1">
    <citation type="submission" date="2021-02" db="EMBL/GenBank/DDBJ databases">
        <title>Comparative genomics reveals that relaxation of natural selection precedes convergent phenotypic evolution of cavefish.</title>
        <authorList>
            <person name="Peng Z."/>
        </authorList>
    </citation>
    <scope>NUCLEOTIDE SEQUENCE</scope>
    <source>
        <tissue evidence="23">Muscle</tissue>
    </source>
</reference>
<dbReference type="Gene3D" id="2.10.110.10">
    <property type="entry name" value="Cysteine Rich Protein"/>
    <property type="match status" value="1"/>
</dbReference>
<evidence type="ECO:0000256" key="19">
    <source>
        <dbReference type="PROSITE-ProRule" id="PRU00192"/>
    </source>
</evidence>
<dbReference type="FunFam" id="2.30.30.40:FF:000007">
    <property type="entry name" value="nebulin isoform X1"/>
    <property type="match status" value="1"/>
</dbReference>
<evidence type="ECO:0000256" key="5">
    <source>
        <dbReference type="ARBA" id="ARBA00022448"/>
    </source>
</evidence>
<comment type="function">
    <text evidence="17">Plays an important role in the regulation of dynamic actin-based, cytoskeletal activities. Agonist-dependent changes in LASP1 phosphorylation may also serve to regulate actin-associated ion transport activities, not only in the parietal cell but also in certain other F-actin-rich secretory epithelial cell types.</text>
</comment>
<dbReference type="GO" id="GO:0005856">
    <property type="term" value="C:cytoskeleton"/>
    <property type="evidence" value="ECO:0007669"/>
    <property type="project" value="UniProtKB-SubCell"/>
</dbReference>
<keyword evidence="9 18" id="KW-0479">Metal-binding</keyword>
<dbReference type="CDD" id="cd09447">
    <property type="entry name" value="LIM_LASP"/>
    <property type="match status" value="1"/>
</dbReference>
<keyword evidence="11 18" id="KW-0862">Zinc</keyword>
<comment type="subcellular location">
    <subcellularLocation>
        <location evidence="2">Cytoplasm</location>
        <location evidence="2">Cell cortex</location>
    </subcellularLocation>
    <subcellularLocation>
        <location evidence="1">Cytoplasm</location>
        <location evidence="1">Cytoskeleton</location>
    </subcellularLocation>
</comment>
<dbReference type="PROSITE" id="PS51216">
    <property type="entry name" value="NEBULIN"/>
    <property type="match status" value="2"/>
</dbReference>
<dbReference type="SMART" id="SM00132">
    <property type="entry name" value="LIM"/>
    <property type="match status" value="1"/>
</dbReference>
<evidence type="ECO:0000259" key="22">
    <source>
        <dbReference type="PROSITE" id="PS50023"/>
    </source>
</evidence>
<keyword evidence="15" id="KW-0009">Actin-binding</keyword>
<keyword evidence="5" id="KW-0813">Transport</keyword>
<evidence type="ECO:0000256" key="1">
    <source>
        <dbReference type="ARBA" id="ARBA00004245"/>
    </source>
</evidence>
<organism evidence="23 24">
    <name type="scientific">Triplophysa rosa</name>
    <name type="common">Cave loach</name>
    <dbReference type="NCBI Taxonomy" id="992332"/>
    <lineage>
        <taxon>Eukaryota</taxon>
        <taxon>Metazoa</taxon>
        <taxon>Chordata</taxon>
        <taxon>Craniata</taxon>
        <taxon>Vertebrata</taxon>
        <taxon>Euteleostomi</taxon>
        <taxon>Actinopterygii</taxon>
        <taxon>Neopterygii</taxon>
        <taxon>Teleostei</taxon>
        <taxon>Ostariophysi</taxon>
        <taxon>Cypriniformes</taxon>
        <taxon>Nemacheilidae</taxon>
        <taxon>Triplophysa</taxon>
    </lineage>
</organism>
<dbReference type="GO" id="GO:0006811">
    <property type="term" value="P:monoatomic ion transport"/>
    <property type="evidence" value="ECO:0007669"/>
    <property type="project" value="UniProtKB-KW"/>
</dbReference>
<evidence type="ECO:0000256" key="14">
    <source>
        <dbReference type="ARBA" id="ARBA00023065"/>
    </source>
</evidence>
<keyword evidence="8" id="KW-0597">Phosphoprotein</keyword>
<dbReference type="InterPro" id="IPR001452">
    <property type="entry name" value="SH3_domain"/>
</dbReference>
<protein>
    <recommendedName>
        <fullName evidence="3">LIM and SH3 domain protein 1</fullName>
    </recommendedName>
</protein>
<sequence length="245" mass="27759">MNPQCSRCNKIVYPTEKVNCLDKYWHKGCFSCEVCKMTLNMKNYKGFDKKPYCSQHYPKTSFTIVADTPENLRLKQQSKMQSQVLYKEDFEKNKGKGFSVVSDTPELQRVRKTQDQISNIKYHEDFEKGRMGGEGTPTDTYPNLSYQQPPQSPSYNYDPQPVRFAAAPPPSSAGPVRSAAVPPPSSGGKRYRAVYDYTAADEDEVSFADGDLILDVQQIDEGWMFGRVERTGQQGMLPANYIEAI</sequence>
<dbReference type="GO" id="GO:0046872">
    <property type="term" value="F:metal ion binding"/>
    <property type="evidence" value="ECO:0007669"/>
    <property type="project" value="UniProtKB-KW"/>
</dbReference>
<evidence type="ECO:0000256" key="16">
    <source>
        <dbReference type="ARBA" id="ARBA00023212"/>
    </source>
</evidence>
<evidence type="ECO:0000256" key="15">
    <source>
        <dbReference type="ARBA" id="ARBA00023203"/>
    </source>
</evidence>
<keyword evidence="10" id="KW-0677">Repeat</keyword>
<dbReference type="InterPro" id="IPR051759">
    <property type="entry name" value="LIM-SH3_domain_protein"/>
</dbReference>
<feature type="region of interest" description="Disordered" evidence="20">
    <location>
        <begin position="163"/>
        <end position="189"/>
    </location>
</feature>
<dbReference type="GO" id="GO:0005925">
    <property type="term" value="C:focal adhesion"/>
    <property type="evidence" value="ECO:0007669"/>
    <property type="project" value="TreeGrafter"/>
</dbReference>
<keyword evidence="7" id="KW-0963">Cytoplasm</keyword>
<dbReference type="SUPFAM" id="SSF57716">
    <property type="entry name" value="Glucocorticoid receptor-like (DNA-binding domain)"/>
    <property type="match status" value="1"/>
</dbReference>
<dbReference type="EMBL" id="JAFHDT010000018">
    <property type="protein sequence ID" value="KAI7797060.1"/>
    <property type="molecule type" value="Genomic_DNA"/>
</dbReference>
<evidence type="ECO:0000256" key="20">
    <source>
        <dbReference type="SAM" id="MobiDB-lite"/>
    </source>
</evidence>
<keyword evidence="24" id="KW-1185">Reference proteome</keyword>
<dbReference type="Gene3D" id="2.30.30.40">
    <property type="entry name" value="SH3 Domains"/>
    <property type="match status" value="1"/>
</dbReference>
<evidence type="ECO:0000256" key="12">
    <source>
        <dbReference type="ARBA" id="ARBA00022990"/>
    </source>
</evidence>
<dbReference type="AlphaFoldDB" id="A0A9W7TGZ9"/>